<protein>
    <submittedName>
        <fullName evidence="4">Hemolysin type calcium-binding protein</fullName>
    </submittedName>
</protein>
<evidence type="ECO:0000256" key="1">
    <source>
        <dbReference type="ARBA" id="ARBA00004613"/>
    </source>
</evidence>
<reference evidence="4 5" key="1">
    <citation type="submission" date="2018-06" db="EMBL/GenBank/DDBJ databases">
        <title>Genomic Encyclopedia of Archaeal and Bacterial Type Strains, Phase II (KMG-II): from individual species to whole genera.</title>
        <authorList>
            <person name="Goeker M."/>
        </authorList>
    </citation>
    <scope>NUCLEOTIDE SEQUENCE [LARGE SCALE GENOMIC DNA]</scope>
    <source>
        <strain evidence="4 5">DSM 22011</strain>
    </source>
</reference>
<evidence type="ECO:0000256" key="2">
    <source>
        <dbReference type="ARBA" id="ARBA00022525"/>
    </source>
</evidence>
<keyword evidence="2" id="KW-0964">Secreted</keyword>
<dbReference type="InterPro" id="IPR050557">
    <property type="entry name" value="RTX_toxin/Mannuronan_C5-epim"/>
</dbReference>
<dbReference type="Pfam" id="PF00353">
    <property type="entry name" value="HemolysinCabind"/>
    <property type="match status" value="2"/>
</dbReference>
<feature type="compositionally biased region" description="Basic and acidic residues" evidence="3">
    <location>
        <begin position="210"/>
        <end position="223"/>
    </location>
</feature>
<dbReference type="EMBL" id="QLMG01000036">
    <property type="protein sequence ID" value="RAK13311.1"/>
    <property type="molecule type" value="Genomic_DNA"/>
</dbReference>
<dbReference type="PANTHER" id="PTHR38340">
    <property type="entry name" value="S-LAYER PROTEIN"/>
    <property type="match status" value="1"/>
</dbReference>
<evidence type="ECO:0000313" key="4">
    <source>
        <dbReference type="EMBL" id="RAK13311.1"/>
    </source>
</evidence>
<dbReference type="InterPro" id="IPR001343">
    <property type="entry name" value="Hemolysn_Ca-bd"/>
</dbReference>
<dbReference type="RefSeq" id="WP_170134600.1">
    <property type="nucleotide sequence ID" value="NZ_LIQE01000034.1"/>
</dbReference>
<dbReference type="SUPFAM" id="SSF51120">
    <property type="entry name" value="beta-Roll"/>
    <property type="match status" value="1"/>
</dbReference>
<dbReference type="Gene3D" id="2.150.10.10">
    <property type="entry name" value="Serralysin-like metalloprotease, C-terminal"/>
    <property type="match status" value="1"/>
</dbReference>
<dbReference type="GO" id="GO:0005576">
    <property type="term" value="C:extracellular region"/>
    <property type="evidence" value="ECO:0007669"/>
    <property type="project" value="UniProtKB-SubCell"/>
</dbReference>
<evidence type="ECO:0000313" key="5">
    <source>
        <dbReference type="Proteomes" id="UP000249165"/>
    </source>
</evidence>
<comment type="subcellular location">
    <subcellularLocation>
        <location evidence="1">Secreted</location>
    </subcellularLocation>
</comment>
<dbReference type="AlphaFoldDB" id="A0A327XYT1"/>
<accession>A0A327XYT1</accession>
<dbReference type="PROSITE" id="PS00330">
    <property type="entry name" value="HEMOLYSIN_CALCIUM"/>
    <property type="match status" value="1"/>
</dbReference>
<keyword evidence="5" id="KW-1185">Reference proteome</keyword>
<proteinExistence type="predicted"/>
<comment type="caution">
    <text evidence="4">The sequence shown here is derived from an EMBL/GenBank/DDBJ whole genome shotgun (WGS) entry which is preliminary data.</text>
</comment>
<sequence>MAAVNGFQFDDPLDGTAANDILNGFAGADTLRGLGGDDTLFGGWGNDALFGHVGDDVLKGAAGADVFVCNAGFGNDTVENFATAAYSNAHDTLRMQTGIGEDESHDAFIATTTQVGADVIHDPDGDGVNTITILNTFLGNLGAAFSSEHISSWIREPDAIRAFDDVRYIAYIRDPLEFIPQRRVRTCQAWLSDHDEPICRIFHPGHQLEHGSAELGPDGRKGPDGSAVAGPQRPCRRRSA</sequence>
<dbReference type="PANTHER" id="PTHR38340:SF1">
    <property type="entry name" value="S-LAYER PROTEIN"/>
    <property type="match status" value="1"/>
</dbReference>
<dbReference type="InterPro" id="IPR011049">
    <property type="entry name" value="Serralysin-like_metalloprot_C"/>
</dbReference>
<name>A0A327XYT1_9RHOB</name>
<gene>
    <name evidence="4" type="ORF">ATI53_103613</name>
</gene>
<evidence type="ECO:0000256" key="3">
    <source>
        <dbReference type="SAM" id="MobiDB-lite"/>
    </source>
</evidence>
<dbReference type="Proteomes" id="UP000249165">
    <property type="component" value="Unassembled WGS sequence"/>
</dbReference>
<dbReference type="GO" id="GO:0005509">
    <property type="term" value="F:calcium ion binding"/>
    <property type="evidence" value="ECO:0007669"/>
    <property type="project" value="InterPro"/>
</dbReference>
<feature type="region of interest" description="Disordered" evidence="3">
    <location>
        <begin position="210"/>
        <end position="240"/>
    </location>
</feature>
<dbReference type="PRINTS" id="PR00313">
    <property type="entry name" value="CABNDNGRPT"/>
</dbReference>
<organism evidence="4 5">
    <name type="scientific">Salipiger aestuarii</name>
    <dbReference type="NCBI Taxonomy" id="568098"/>
    <lineage>
        <taxon>Bacteria</taxon>
        <taxon>Pseudomonadati</taxon>
        <taxon>Pseudomonadota</taxon>
        <taxon>Alphaproteobacteria</taxon>
        <taxon>Rhodobacterales</taxon>
        <taxon>Roseobacteraceae</taxon>
        <taxon>Salipiger</taxon>
    </lineage>
</organism>
<dbReference type="InterPro" id="IPR018511">
    <property type="entry name" value="Hemolysin-typ_Ca-bd_CS"/>
</dbReference>